<dbReference type="eggNOG" id="COG2197">
    <property type="taxonomic scope" value="Bacteria"/>
</dbReference>
<dbReference type="OrthoDB" id="509129at2"/>
<dbReference type="STRING" id="1183438.GKIL_1009"/>
<gene>
    <name evidence="6" type="primary">rcsB</name>
    <name evidence="6" type="ORF">GKIL_1009</name>
</gene>
<dbReference type="PROSITE" id="PS50043">
    <property type="entry name" value="HTH_LUXR_2"/>
    <property type="match status" value="1"/>
</dbReference>
<evidence type="ECO:0000259" key="5">
    <source>
        <dbReference type="PROSITE" id="PS50110"/>
    </source>
</evidence>
<feature type="modified residue" description="4-aspartylphosphate" evidence="3">
    <location>
        <position position="63"/>
    </location>
</feature>
<dbReference type="PROSITE" id="PS50110">
    <property type="entry name" value="RESPONSE_REGULATORY"/>
    <property type="match status" value="1"/>
</dbReference>
<organism evidence="6 7">
    <name type="scientific">Gloeobacter kilaueensis (strain ATCC BAA-2537 / CCAP 1431/1 / ULC 316 / JS1)</name>
    <dbReference type="NCBI Taxonomy" id="1183438"/>
    <lineage>
        <taxon>Bacteria</taxon>
        <taxon>Bacillati</taxon>
        <taxon>Cyanobacteriota</taxon>
        <taxon>Cyanophyceae</taxon>
        <taxon>Gloeobacterales</taxon>
        <taxon>Gloeobacteraceae</taxon>
        <taxon>Gloeobacter</taxon>
    </lineage>
</organism>
<dbReference type="PRINTS" id="PR00038">
    <property type="entry name" value="HTHLUXR"/>
</dbReference>
<reference evidence="6 7" key="1">
    <citation type="journal article" date="2013" name="PLoS ONE">
        <title>Cultivation and Complete Genome Sequencing of Gloeobacter kilaueensis sp. nov., from a Lava Cave in Kilauea Caldera, Hawai'i.</title>
        <authorList>
            <person name="Saw J.H."/>
            <person name="Schatz M."/>
            <person name="Brown M.V."/>
            <person name="Kunkel D.D."/>
            <person name="Foster J.S."/>
            <person name="Shick H."/>
            <person name="Christensen S."/>
            <person name="Hou S."/>
            <person name="Wan X."/>
            <person name="Donachie S.P."/>
        </authorList>
    </citation>
    <scope>NUCLEOTIDE SEQUENCE [LARGE SCALE GENOMIC DNA]</scope>
    <source>
        <strain evidence="7">JS</strain>
    </source>
</reference>
<keyword evidence="7" id="KW-1185">Reference proteome</keyword>
<dbReference type="Proteomes" id="UP000017396">
    <property type="component" value="Chromosome"/>
</dbReference>
<dbReference type="GO" id="GO:0006355">
    <property type="term" value="P:regulation of DNA-templated transcription"/>
    <property type="evidence" value="ECO:0007669"/>
    <property type="project" value="InterPro"/>
</dbReference>
<protein>
    <submittedName>
        <fullName evidence="6">Two component transcriptional regulator, LuxR family</fullName>
    </submittedName>
</protein>
<dbReference type="GO" id="GO:0000160">
    <property type="term" value="P:phosphorelay signal transduction system"/>
    <property type="evidence" value="ECO:0007669"/>
    <property type="project" value="InterPro"/>
</dbReference>
<dbReference type="Pfam" id="PF00072">
    <property type="entry name" value="Response_reg"/>
    <property type="match status" value="1"/>
</dbReference>
<dbReference type="CDD" id="cd17535">
    <property type="entry name" value="REC_NarL-like"/>
    <property type="match status" value="1"/>
</dbReference>
<dbReference type="SMART" id="SM00448">
    <property type="entry name" value="REC"/>
    <property type="match status" value="1"/>
</dbReference>
<dbReference type="Pfam" id="PF00196">
    <property type="entry name" value="GerE"/>
    <property type="match status" value="1"/>
</dbReference>
<accession>U5QHW7</accession>
<evidence type="ECO:0000256" key="3">
    <source>
        <dbReference type="PROSITE-ProRule" id="PRU00169"/>
    </source>
</evidence>
<dbReference type="InterPro" id="IPR016032">
    <property type="entry name" value="Sig_transdc_resp-reg_C-effctor"/>
</dbReference>
<dbReference type="HOGENOM" id="CLU_000445_90_10_3"/>
<dbReference type="Gene3D" id="3.40.50.2300">
    <property type="match status" value="1"/>
</dbReference>
<dbReference type="SUPFAM" id="SSF52172">
    <property type="entry name" value="CheY-like"/>
    <property type="match status" value="1"/>
</dbReference>
<dbReference type="InterPro" id="IPR039420">
    <property type="entry name" value="WalR-like"/>
</dbReference>
<dbReference type="PANTHER" id="PTHR43214">
    <property type="entry name" value="TWO-COMPONENT RESPONSE REGULATOR"/>
    <property type="match status" value="1"/>
</dbReference>
<dbReference type="SUPFAM" id="SSF46894">
    <property type="entry name" value="C-terminal effector domain of the bipartite response regulators"/>
    <property type="match status" value="1"/>
</dbReference>
<dbReference type="CDD" id="cd06170">
    <property type="entry name" value="LuxR_C_like"/>
    <property type="match status" value="1"/>
</dbReference>
<sequence length="229" mass="25330">MEANLTNSAPIRIMTADDQPVVRAGLVWMLEQAPDMAVVAQASNGREAFDLAMTHRPDVILMDLRMPVLSGVDTIKLIRKHWPEARIIILTIFEGNDDCIRGKQAGAVGYLLKDAPQEELWGAIRAVHQGLEHISPKIAAKLVSNEETGELTAREKEVLRLVIAGKSNQQIAEELNISVATVKLHTGTAYRKLGISGENKRLQAANKIRHLNLFDQHEVFQNPHSAITN</sequence>
<dbReference type="KEGG" id="glj:GKIL_1009"/>
<evidence type="ECO:0000313" key="6">
    <source>
        <dbReference type="EMBL" id="AGY57255.1"/>
    </source>
</evidence>
<dbReference type="SMART" id="SM00421">
    <property type="entry name" value="HTH_LUXR"/>
    <property type="match status" value="1"/>
</dbReference>
<proteinExistence type="predicted"/>
<keyword evidence="1 3" id="KW-0597">Phosphoprotein</keyword>
<dbReference type="GO" id="GO:0003677">
    <property type="term" value="F:DNA binding"/>
    <property type="evidence" value="ECO:0007669"/>
    <property type="project" value="UniProtKB-KW"/>
</dbReference>
<dbReference type="PANTHER" id="PTHR43214:SF43">
    <property type="entry name" value="TWO-COMPONENT RESPONSE REGULATOR"/>
    <property type="match status" value="1"/>
</dbReference>
<feature type="domain" description="Response regulatory" evidence="5">
    <location>
        <begin position="12"/>
        <end position="128"/>
    </location>
</feature>
<keyword evidence="2" id="KW-0238">DNA-binding</keyword>
<dbReference type="InterPro" id="IPR001789">
    <property type="entry name" value="Sig_transdc_resp-reg_receiver"/>
</dbReference>
<dbReference type="AlphaFoldDB" id="U5QHW7"/>
<evidence type="ECO:0000256" key="2">
    <source>
        <dbReference type="ARBA" id="ARBA00023125"/>
    </source>
</evidence>
<dbReference type="InterPro" id="IPR000792">
    <property type="entry name" value="Tscrpt_reg_LuxR_C"/>
</dbReference>
<evidence type="ECO:0000313" key="7">
    <source>
        <dbReference type="Proteomes" id="UP000017396"/>
    </source>
</evidence>
<evidence type="ECO:0000259" key="4">
    <source>
        <dbReference type="PROSITE" id="PS50043"/>
    </source>
</evidence>
<dbReference type="RefSeq" id="WP_023172321.1">
    <property type="nucleotide sequence ID" value="NC_022600.1"/>
</dbReference>
<dbReference type="InterPro" id="IPR058245">
    <property type="entry name" value="NreC/VraR/RcsB-like_REC"/>
</dbReference>
<evidence type="ECO:0000256" key="1">
    <source>
        <dbReference type="ARBA" id="ARBA00022553"/>
    </source>
</evidence>
<feature type="domain" description="HTH luxR-type" evidence="4">
    <location>
        <begin position="144"/>
        <end position="209"/>
    </location>
</feature>
<dbReference type="InterPro" id="IPR011006">
    <property type="entry name" value="CheY-like_superfamily"/>
</dbReference>
<dbReference type="EMBL" id="CP003587">
    <property type="protein sequence ID" value="AGY57255.1"/>
    <property type="molecule type" value="Genomic_DNA"/>
</dbReference>
<name>U5QHW7_GLOK1</name>